<feature type="active site" description="Proton donor/acceptor" evidence="2">
    <location>
        <position position="135"/>
    </location>
</feature>
<dbReference type="KEGG" id="gjf:M493_16535"/>
<dbReference type="GO" id="GO:0016787">
    <property type="term" value="F:hydrolase activity"/>
    <property type="evidence" value="ECO:0007669"/>
    <property type="project" value="UniProtKB-KW"/>
</dbReference>
<dbReference type="Gene3D" id="2.40.260.10">
    <property type="entry name" value="Sortase"/>
    <property type="match status" value="1"/>
</dbReference>
<dbReference type="NCBIfam" id="NF033746">
    <property type="entry name" value="class_D_sortase"/>
    <property type="match status" value="1"/>
</dbReference>
<protein>
    <recommendedName>
        <fullName evidence="6">Sortase</fullName>
    </recommendedName>
</protein>
<dbReference type="InterPro" id="IPR023365">
    <property type="entry name" value="Sortase_dom-sf"/>
</dbReference>
<evidence type="ECO:0000256" key="3">
    <source>
        <dbReference type="SAM" id="Phobius"/>
    </source>
</evidence>
<organism evidence="4 5">
    <name type="scientific">Geobacillus genomosp. 3</name>
    <dbReference type="NCBI Taxonomy" id="1921421"/>
    <lineage>
        <taxon>Bacteria</taxon>
        <taxon>Bacillati</taxon>
        <taxon>Bacillota</taxon>
        <taxon>Bacilli</taxon>
        <taxon>Bacillales</taxon>
        <taxon>Anoxybacillaceae</taxon>
        <taxon>Geobacillus</taxon>
    </lineage>
</organism>
<dbReference type="NCBIfam" id="TIGR01076">
    <property type="entry name" value="sortase_fam"/>
    <property type="match status" value="1"/>
</dbReference>
<dbReference type="InterPro" id="IPR053525">
    <property type="entry name" value="Sortase_D"/>
</dbReference>
<keyword evidence="3" id="KW-0812">Transmembrane</keyword>
<gene>
    <name evidence="4" type="ORF">M493_16535</name>
</gene>
<evidence type="ECO:0000313" key="4">
    <source>
        <dbReference type="EMBL" id="AGT33519.1"/>
    </source>
</evidence>
<dbReference type="STRING" id="1921421.M493_16535"/>
<keyword evidence="3" id="KW-0472">Membrane</keyword>
<dbReference type="PATRIC" id="fig|1345697.3.peg.3257"/>
<dbReference type="MEROPS" id="C60.008"/>
<dbReference type="Proteomes" id="UP000015500">
    <property type="component" value="Chromosome"/>
</dbReference>
<dbReference type="OrthoDB" id="165822at2"/>
<keyword evidence="1" id="KW-0378">Hydrolase</keyword>
<dbReference type="AlphaFoldDB" id="S5Z384"/>
<dbReference type="SUPFAM" id="SSF63817">
    <property type="entry name" value="Sortase"/>
    <property type="match status" value="1"/>
</dbReference>
<feature type="active site" description="Acyl-thioester intermediate" evidence="2">
    <location>
        <position position="192"/>
    </location>
</feature>
<dbReference type="CDD" id="cd05828">
    <property type="entry name" value="Sortase_D_1"/>
    <property type="match status" value="1"/>
</dbReference>
<dbReference type="InterPro" id="IPR005754">
    <property type="entry name" value="Sortase"/>
</dbReference>
<evidence type="ECO:0000256" key="2">
    <source>
        <dbReference type="PIRSR" id="PIRSR605754-1"/>
    </source>
</evidence>
<dbReference type="InterPro" id="IPR041999">
    <property type="entry name" value="Sortase_D_1"/>
</dbReference>
<feature type="transmembrane region" description="Helical" evidence="3">
    <location>
        <begin position="21"/>
        <end position="40"/>
    </location>
</feature>
<proteinExistence type="predicted"/>
<keyword evidence="3" id="KW-1133">Transmembrane helix</keyword>
<evidence type="ECO:0008006" key="6">
    <source>
        <dbReference type="Google" id="ProtNLM"/>
    </source>
</evidence>
<evidence type="ECO:0000313" key="5">
    <source>
        <dbReference type="Proteomes" id="UP000015500"/>
    </source>
</evidence>
<dbReference type="RefSeq" id="WP_020961306.1">
    <property type="nucleotide sequence ID" value="NC_022080.4"/>
</dbReference>
<reference evidence="4 5" key="1">
    <citation type="journal article" date="2014" name="Genome Announc.">
        <title>Complete Genome Sequence of the Thermophilic Polychlorinated Biphenyl Degrader Geobacillus sp. Strain JF8 (NBRC 109937).</title>
        <authorList>
            <person name="Shintani M."/>
            <person name="Ohtsubo Y."/>
            <person name="Fukuda K."/>
            <person name="Hosoyama A."/>
            <person name="Ohji S."/>
            <person name="Yamazoe A."/>
            <person name="Fujita N."/>
            <person name="Nagata Y."/>
            <person name="Tsuda M."/>
            <person name="Hatta T."/>
            <person name="Kimbara K."/>
        </authorList>
    </citation>
    <scope>NUCLEOTIDE SEQUENCE [LARGE SCALE GENOMIC DNA]</scope>
    <source>
        <strain evidence="4 5">JF8</strain>
    </source>
</reference>
<dbReference type="HOGENOM" id="CLU_045680_8_2_9"/>
<dbReference type="Pfam" id="PF04203">
    <property type="entry name" value="Sortase"/>
    <property type="match status" value="1"/>
</dbReference>
<keyword evidence="5" id="KW-1185">Reference proteome</keyword>
<accession>S5Z384</accession>
<sequence length="240" mass="26763">MGREQYTDRLSRQGRAVRYAAFMFIVIGMMMAGWNGYWYMAGRGAAKQDNARPPVWHAPKREADMRSRAVHPPDGREGSFSLPIGVYLGELAIPKLGVAIPVYEGVREQELRRGVGHYPASAWPGGNGHVVLSGHRDTVFRRFGEIGIGDALIIRANDEVIHYRVVHIRIVDDDDRTVLVDKARPTLTVTTCYPFRLIGPAPKRYIVTARPVRIDKAVRATLSESVGKKSPSSREAGWKS</sequence>
<evidence type="ECO:0000256" key="1">
    <source>
        <dbReference type="ARBA" id="ARBA00022801"/>
    </source>
</evidence>
<dbReference type="EMBL" id="CP006254">
    <property type="protein sequence ID" value="AGT33519.1"/>
    <property type="molecule type" value="Genomic_DNA"/>
</dbReference>
<name>S5Z384_GEOG3</name>